<proteinExistence type="inferred from homology"/>
<dbReference type="GO" id="GO:0000272">
    <property type="term" value="P:polysaccharide catabolic process"/>
    <property type="evidence" value="ECO:0007669"/>
    <property type="project" value="TreeGrafter"/>
</dbReference>
<evidence type="ECO:0000313" key="7">
    <source>
        <dbReference type="Proteomes" id="UP000199031"/>
    </source>
</evidence>
<reference evidence="6 7" key="1">
    <citation type="submission" date="2016-10" db="EMBL/GenBank/DDBJ databases">
        <authorList>
            <person name="de Groot N.N."/>
        </authorList>
    </citation>
    <scope>NUCLEOTIDE SEQUENCE [LARGE SCALE GENOMIC DNA]</scope>
    <source>
        <strain evidence="6 7">DSM 28286</strain>
    </source>
</reference>
<dbReference type="Pfam" id="PF07470">
    <property type="entry name" value="Glyco_hydro_88"/>
    <property type="match status" value="1"/>
</dbReference>
<keyword evidence="5" id="KW-0732">Signal</keyword>
<dbReference type="RefSeq" id="WP_090660563.1">
    <property type="nucleotide sequence ID" value="NZ_FOXQ01000010.1"/>
</dbReference>
<feature type="binding site" evidence="4">
    <location>
        <position position="247"/>
    </location>
    <ligand>
        <name>substrate</name>
    </ligand>
</feature>
<organism evidence="6 7">
    <name type="scientific">Parafilimonas terrae</name>
    <dbReference type="NCBI Taxonomy" id="1465490"/>
    <lineage>
        <taxon>Bacteria</taxon>
        <taxon>Pseudomonadati</taxon>
        <taxon>Bacteroidota</taxon>
        <taxon>Chitinophagia</taxon>
        <taxon>Chitinophagales</taxon>
        <taxon>Chitinophagaceae</taxon>
        <taxon>Parafilimonas</taxon>
    </lineage>
</organism>
<dbReference type="OrthoDB" id="428577at2"/>
<feature type="chain" id="PRO_5011613266" evidence="5">
    <location>
        <begin position="25"/>
        <end position="398"/>
    </location>
</feature>
<dbReference type="EMBL" id="FOXQ01000010">
    <property type="protein sequence ID" value="SFQ38176.1"/>
    <property type="molecule type" value="Genomic_DNA"/>
</dbReference>
<gene>
    <name evidence="6" type="ORF">SAMN05444277_11094</name>
</gene>
<feature type="binding site" evidence="4">
    <location>
        <position position="251"/>
    </location>
    <ligand>
        <name>substrate</name>
    </ligand>
</feature>
<dbReference type="STRING" id="1465490.SAMN05444277_11094"/>
<dbReference type="InterPro" id="IPR052369">
    <property type="entry name" value="UG_Glycosaminoglycan_Hydrolase"/>
</dbReference>
<feature type="active site" description="Nucleophile" evidence="3">
    <location>
        <position position="117"/>
    </location>
</feature>
<dbReference type="InterPro" id="IPR008928">
    <property type="entry name" value="6-hairpin_glycosidase_sf"/>
</dbReference>
<evidence type="ECO:0000256" key="4">
    <source>
        <dbReference type="PIRSR" id="PIRSR610905-2"/>
    </source>
</evidence>
<dbReference type="SUPFAM" id="SSF48208">
    <property type="entry name" value="Six-hairpin glycosidases"/>
    <property type="match status" value="1"/>
</dbReference>
<evidence type="ECO:0000256" key="5">
    <source>
        <dbReference type="SAM" id="SignalP"/>
    </source>
</evidence>
<evidence type="ECO:0000256" key="2">
    <source>
        <dbReference type="ARBA" id="ARBA00038358"/>
    </source>
</evidence>
<evidence type="ECO:0000256" key="3">
    <source>
        <dbReference type="PIRSR" id="PIRSR610905-1"/>
    </source>
</evidence>
<feature type="binding site" evidence="4">
    <location>
        <position position="175"/>
    </location>
    <ligand>
        <name>substrate</name>
    </ligand>
</feature>
<keyword evidence="1 6" id="KW-0378">Hydrolase</keyword>
<evidence type="ECO:0000256" key="1">
    <source>
        <dbReference type="ARBA" id="ARBA00022801"/>
    </source>
</evidence>
<dbReference type="Gene3D" id="1.50.10.10">
    <property type="match status" value="1"/>
</dbReference>
<dbReference type="Proteomes" id="UP000199031">
    <property type="component" value="Unassembled WGS sequence"/>
</dbReference>
<dbReference type="InterPro" id="IPR010905">
    <property type="entry name" value="Glyco_hydro_88"/>
</dbReference>
<keyword evidence="7" id="KW-1185">Reference proteome</keyword>
<feature type="binding site" evidence="4">
    <location>
        <position position="117"/>
    </location>
    <ligand>
        <name>substrate</name>
    </ligand>
</feature>
<evidence type="ECO:0000313" key="6">
    <source>
        <dbReference type="EMBL" id="SFQ38176.1"/>
    </source>
</evidence>
<dbReference type="PANTHER" id="PTHR36845">
    <property type="entry name" value="HYDROLASE, PUTATIVE (AFU_ORTHOLOGUE AFUA_7G05090)-RELATED"/>
    <property type="match status" value="1"/>
</dbReference>
<accession>A0A1I5Y1Y8</accession>
<sequence length="398" mass="46041">MDSLRTYILLIISCIAFCSNKTFAQANNNLPVDKIVQLAEEKYRSFINHYNNPLVHLYSFDDDSALLTVNYKDWTSGFFSGCLWYLYGFSNNSEWKHYADEWTNNLQPASLLTNKHDLGFMLFTSFGNGLRFTADSAYKKILLQGAKSLSKRFNPAIGSIRSWDNGPWHYPVIVDNLMNLELLFWAAQTFHDSSFFNIAISHINNDLKYRFRKDGSTFHVLDFDSASGMLLTQKTWQGYSDASCWARGQAWAIYSLTMAYRYTHNKNYLSFAEKAAQYFIHQINKIPDHIPYWDFNDPGIPNIEKDVSAAAVAASALIELSNYTPTSRKLYYNTALQMLTSLCSDKYLCFSNAAPNQYFLLRHSVVNKPRNKGVDVPVIYADYYFLEALWRYKHYKDK</sequence>
<comment type="similarity">
    <text evidence="2">Belongs to the glycosyl hydrolase 88 family.</text>
</comment>
<feature type="binding site" evidence="4">
    <location>
        <position position="235"/>
    </location>
    <ligand>
        <name>substrate</name>
    </ligand>
</feature>
<feature type="active site" description="Proton donor" evidence="3">
    <location>
        <position position="175"/>
    </location>
</feature>
<dbReference type="AlphaFoldDB" id="A0A1I5Y1Y8"/>
<dbReference type="PANTHER" id="PTHR36845:SF1">
    <property type="entry name" value="HYDROLASE, PUTATIVE (AFU_ORTHOLOGUE AFUA_7G05090)-RELATED"/>
    <property type="match status" value="1"/>
</dbReference>
<feature type="signal peptide" evidence="5">
    <location>
        <begin position="1"/>
        <end position="24"/>
    </location>
</feature>
<protein>
    <submittedName>
        <fullName evidence="6">Glycosyl Hydrolase Family 88</fullName>
    </submittedName>
</protein>
<dbReference type="GO" id="GO:0052757">
    <property type="term" value="F:chondroitin hydrolase activity"/>
    <property type="evidence" value="ECO:0007669"/>
    <property type="project" value="TreeGrafter"/>
</dbReference>
<dbReference type="InterPro" id="IPR012341">
    <property type="entry name" value="6hp_glycosidase-like_sf"/>
</dbReference>
<name>A0A1I5Y1Y8_9BACT</name>